<reference evidence="1" key="1">
    <citation type="submission" date="2018-01" db="EMBL/GenBank/DDBJ databases">
        <title>An insight into the sialome of Amazonian anophelines.</title>
        <authorList>
            <person name="Ribeiro J.M."/>
            <person name="Scarpassa V."/>
            <person name="Calvo E."/>
        </authorList>
    </citation>
    <scope>NUCLEOTIDE SEQUENCE</scope>
    <source>
        <tissue evidence="1">Salivary glands</tissue>
    </source>
</reference>
<sequence length="66" mass="6916">MSSGLSFALGCAIVFRQCRSTTDAEIPTSASLFPDGRSPRVRSFSSTDRCCRGRDPTACGVAAGAR</sequence>
<protein>
    <submittedName>
        <fullName evidence="1">Putative secreted protein</fullName>
    </submittedName>
</protein>
<accession>A0A2M4B6Z7</accession>
<organism evidence="1">
    <name type="scientific">Anopheles triannulatus</name>
    <dbReference type="NCBI Taxonomy" id="58253"/>
    <lineage>
        <taxon>Eukaryota</taxon>
        <taxon>Metazoa</taxon>
        <taxon>Ecdysozoa</taxon>
        <taxon>Arthropoda</taxon>
        <taxon>Hexapoda</taxon>
        <taxon>Insecta</taxon>
        <taxon>Pterygota</taxon>
        <taxon>Neoptera</taxon>
        <taxon>Endopterygota</taxon>
        <taxon>Diptera</taxon>
        <taxon>Nematocera</taxon>
        <taxon>Culicoidea</taxon>
        <taxon>Culicidae</taxon>
        <taxon>Anophelinae</taxon>
        <taxon>Anopheles</taxon>
    </lineage>
</organism>
<dbReference type="EMBL" id="GGFK01015502">
    <property type="protein sequence ID" value="MBW48823.1"/>
    <property type="molecule type" value="Transcribed_RNA"/>
</dbReference>
<dbReference type="AlphaFoldDB" id="A0A2M4B6Z7"/>
<proteinExistence type="predicted"/>
<evidence type="ECO:0000313" key="1">
    <source>
        <dbReference type="EMBL" id="MBW48823.1"/>
    </source>
</evidence>
<name>A0A2M4B6Z7_9DIPT</name>